<dbReference type="AlphaFoldDB" id="A0AAV6JAI9"/>
<evidence type="ECO:0000256" key="1">
    <source>
        <dbReference type="SAM" id="MobiDB-lite"/>
    </source>
</evidence>
<gene>
    <name evidence="2" type="ORF">RHGRI_023856</name>
</gene>
<reference evidence="2" key="1">
    <citation type="submission" date="2020-08" db="EMBL/GenBank/DDBJ databases">
        <title>Plant Genome Project.</title>
        <authorList>
            <person name="Zhang R.-G."/>
        </authorList>
    </citation>
    <scope>NUCLEOTIDE SEQUENCE</scope>
    <source>
        <strain evidence="2">WSP0</strain>
        <tissue evidence="2">Leaf</tissue>
    </source>
</reference>
<evidence type="ECO:0000313" key="2">
    <source>
        <dbReference type="EMBL" id="KAG5536205.1"/>
    </source>
</evidence>
<comment type="caution">
    <text evidence="2">The sequence shown here is derived from an EMBL/GenBank/DDBJ whole genome shotgun (WGS) entry which is preliminary data.</text>
</comment>
<name>A0AAV6JAI9_9ERIC</name>
<keyword evidence="3" id="KW-1185">Reference proteome</keyword>
<feature type="region of interest" description="Disordered" evidence="1">
    <location>
        <begin position="15"/>
        <end position="50"/>
    </location>
</feature>
<organism evidence="2 3">
    <name type="scientific">Rhododendron griersonianum</name>
    <dbReference type="NCBI Taxonomy" id="479676"/>
    <lineage>
        <taxon>Eukaryota</taxon>
        <taxon>Viridiplantae</taxon>
        <taxon>Streptophyta</taxon>
        <taxon>Embryophyta</taxon>
        <taxon>Tracheophyta</taxon>
        <taxon>Spermatophyta</taxon>
        <taxon>Magnoliopsida</taxon>
        <taxon>eudicotyledons</taxon>
        <taxon>Gunneridae</taxon>
        <taxon>Pentapetalae</taxon>
        <taxon>asterids</taxon>
        <taxon>Ericales</taxon>
        <taxon>Ericaceae</taxon>
        <taxon>Ericoideae</taxon>
        <taxon>Rhodoreae</taxon>
        <taxon>Rhododendron</taxon>
    </lineage>
</organism>
<accession>A0AAV6JAI9</accession>
<feature type="compositionally biased region" description="Basic and acidic residues" evidence="1">
    <location>
        <begin position="34"/>
        <end position="50"/>
    </location>
</feature>
<evidence type="ECO:0000313" key="3">
    <source>
        <dbReference type="Proteomes" id="UP000823749"/>
    </source>
</evidence>
<protein>
    <submittedName>
        <fullName evidence="2">Uncharacterized protein</fullName>
    </submittedName>
</protein>
<dbReference type="Proteomes" id="UP000823749">
    <property type="component" value="Chromosome 8"/>
</dbReference>
<sequence length="50" mass="5788">MIKVQFLMSKTQIDAPNVSETGPNLDCQTKRHKETNIHTDAEFHRTKSYP</sequence>
<proteinExistence type="predicted"/>
<dbReference type="EMBL" id="JACTNZ010000008">
    <property type="protein sequence ID" value="KAG5536205.1"/>
    <property type="molecule type" value="Genomic_DNA"/>
</dbReference>